<feature type="transmembrane region" description="Helical" evidence="1">
    <location>
        <begin position="666"/>
        <end position="687"/>
    </location>
</feature>
<feature type="transmembrane region" description="Helical" evidence="1">
    <location>
        <begin position="1176"/>
        <end position="1194"/>
    </location>
</feature>
<evidence type="ECO:0000313" key="2">
    <source>
        <dbReference type="EMBL" id="SHF65171.1"/>
    </source>
</evidence>
<dbReference type="AlphaFoldDB" id="A0A1M5DE61"/>
<feature type="transmembrane region" description="Helical" evidence="1">
    <location>
        <begin position="768"/>
        <end position="788"/>
    </location>
</feature>
<feature type="transmembrane region" description="Helical" evidence="1">
    <location>
        <begin position="1200"/>
        <end position="1218"/>
    </location>
</feature>
<evidence type="ECO:0008006" key="4">
    <source>
        <dbReference type="Google" id="ProtNLM"/>
    </source>
</evidence>
<keyword evidence="3" id="KW-1185">Reference proteome</keyword>
<keyword evidence="1" id="KW-0472">Membrane</keyword>
<dbReference type="EMBL" id="FQUO01000010">
    <property type="protein sequence ID" value="SHF65171.1"/>
    <property type="molecule type" value="Genomic_DNA"/>
</dbReference>
<feature type="transmembrane region" description="Helical" evidence="1">
    <location>
        <begin position="988"/>
        <end position="1005"/>
    </location>
</feature>
<feature type="transmembrane region" description="Helical" evidence="1">
    <location>
        <begin position="808"/>
        <end position="831"/>
    </location>
</feature>
<keyword evidence="1" id="KW-0812">Transmembrane</keyword>
<sequence length="1230" mass="140877">MPLNIKKPVLRQLLVLLAFTSLVGLFFFLNFYLYIPRQQKTFNQKIFRVLEEVARDFASTLEGQIVTALKNNASQDTIGSIKQLGSDTSIHALTVNSFRRLDTTVDKSQDFTYTYQFKKDSVRIQLFHKTGRQSDSTFAIPLGKIIGPNYANLHKDLFDLLLLVKRGEVKGKDPIRLKDSLLYRIGDIPSRYAFIHDTLFKDKNYGQFSTINPITIQEQQYLAFSIPFQFRDEELILTGLLSEEEYKDEAARFSRSALIIIAALLSFVILSLPLLKIRISGRSERISVNEVRILIIVFLVAPFLVVLGLGTTLIYQYADNDSDRTLQLVENMVEENMEQEVGLALQQLNWYGRLTADKQNILDSNDKTGTIAGTEANRISMLHQQLRRTRQVDSDLRNLIYYPTHYFNLDDIFWVNNSGYQIGKWFLLDEKVSYLDVSSRNYYQKIKEGEAGSFPRTGAPFYIEPTISWATGDYSVNVVTASRQNLAGSTSAKNRNAKEDAARNQAILIGLAARLYAVYQPVIAKGYHFAIVKRDGAILFHSETERCLHENIIDETNEHPALVNAMARNDSILIPNIKMYDLDVKMRVKPWRLMPEFYLVTYFTKREQNLFVFHIAAFTLLAVSALLLALLFFHLFKSLLTNSNHNTFVRSYPSQWMRPSKARNEIYSNTLVFFAIITIIAALLLLVATAFNRLRTEAYLFQALFLLPFLITTGYFFVVQNTKLPGTERPLSFSAWLLKERKLVLFYFFFIALTSILMARLLHDCSNFHLDSFLALLLSLAVPLLGFLHYRKPQLFHLNRPDYFKNYLSLLGACILLVAIVPAIGMMYYAFRQEYVMRIKAEQLKAAKDISDRRLAINNDLKRNKVDLSLTPAGSAFIRNLKFHPSYGIYLPHQQINRQDQMQYGNGDCAHRPDQPPVYLGATRFLLLPNDHNDIFQNNAQHQWLDSSKIILQSANITDRRNTDSLLLTATHGTAPALGDVVRNPATYIWLLLTLIFIVLHLLVMRSTVKKVFLLDYLDDALPKQQGATWSDSYYKLVLGDKEEWQSFGISGRPNRSKDIQVAERFIAQKQKGKGPYYLQLQQLLKPAHELMWQQIPPEEQLVLYDFALDGFTNYRNTDLIYNLMQKGLIIRTSDGHLEVMTHSFRNYMVNKNATAEVKALEDKFKVNTSWKSLKNLLLGLLLAVTIFLFATQRDLTDKMLAIISGLVTLVPLVVKLFDRPAASNNSSGT</sequence>
<proteinExistence type="predicted"/>
<feature type="transmembrane region" description="Helical" evidence="1">
    <location>
        <begin position="257"/>
        <end position="275"/>
    </location>
</feature>
<evidence type="ECO:0000256" key="1">
    <source>
        <dbReference type="SAM" id="Phobius"/>
    </source>
</evidence>
<accession>A0A1M5DE61</accession>
<feature type="transmembrane region" description="Helical" evidence="1">
    <location>
        <begin position="743"/>
        <end position="762"/>
    </location>
</feature>
<name>A0A1M5DE61_9BACT</name>
<keyword evidence="1" id="KW-1133">Transmembrane helix</keyword>
<feature type="transmembrane region" description="Helical" evidence="1">
    <location>
        <begin position="12"/>
        <end position="35"/>
    </location>
</feature>
<dbReference type="Proteomes" id="UP000184368">
    <property type="component" value="Unassembled WGS sequence"/>
</dbReference>
<organism evidence="2 3">
    <name type="scientific">Cnuella takakiae</name>
    <dbReference type="NCBI Taxonomy" id="1302690"/>
    <lineage>
        <taxon>Bacteria</taxon>
        <taxon>Pseudomonadati</taxon>
        <taxon>Bacteroidota</taxon>
        <taxon>Chitinophagia</taxon>
        <taxon>Chitinophagales</taxon>
        <taxon>Chitinophagaceae</taxon>
        <taxon>Cnuella</taxon>
    </lineage>
</organism>
<evidence type="ECO:0000313" key="3">
    <source>
        <dbReference type="Proteomes" id="UP000184368"/>
    </source>
</evidence>
<dbReference type="RefSeq" id="WP_073044385.1">
    <property type="nucleotide sequence ID" value="NZ_FQUO01000010.1"/>
</dbReference>
<feature type="transmembrane region" description="Helical" evidence="1">
    <location>
        <begin position="295"/>
        <end position="318"/>
    </location>
</feature>
<protein>
    <recommendedName>
        <fullName evidence="4">Cache domain-containing protein</fullName>
    </recommendedName>
</protein>
<dbReference type="STRING" id="1302690.BUE76_20520"/>
<reference evidence="2 3" key="1">
    <citation type="submission" date="2016-11" db="EMBL/GenBank/DDBJ databases">
        <authorList>
            <person name="Jaros S."/>
            <person name="Januszkiewicz K."/>
            <person name="Wedrychowicz H."/>
        </authorList>
    </citation>
    <scope>NUCLEOTIDE SEQUENCE [LARGE SCALE GENOMIC DNA]</scope>
    <source>
        <strain evidence="2 3">DSM 26897</strain>
    </source>
</reference>
<feature type="transmembrane region" description="Helical" evidence="1">
    <location>
        <begin position="611"/>
        <end position="636"/>
    </location>
</feature>
<gene>
    <name evidence="2" type="ORF">SAMN05444008_110191</name>
</gene>
<dbReference type="OrthoDB" id="613658at2"/>
<feature type="transmembrane region" description="Helical" evidence="1">
    <location>
        <begin position="699"/>
        <end position="722"/>
    </location>
</feature>